<accession>A0A7C5QQJ8</accession>
<comment type="caution">
    <text evidence="2">The sequence shown here is derived from an EMBL/GenBank/DDBJ whole genome shotgun (WGS) entry which is preliminary data.</text>
</comment>
<dbReference type="Pfam" id="PF03446">
    <property type="entry name" value="NAD_binding_2"/>
    <property type="match status" value="1"/>
</dbReference>
<dbReference type="InterPro" id="IPR050407">
    <property type="entry name" value="Geranylgeranyl_reductase"/>
</dbReference>
<dbReference type="InterPro" id="IPR036188">
    <property type="entry name" value="FAD/NAD-bd_sf"/>
</dbReference>
<proteinExistence type="predicted"/>
<evidence type="ECO:0000259" key="1">
    <source>
        <dbReference type="Pfam" id="PF03446"/>
    </source>
</evidence>
<dbReference type="SUPFAM" id="SSF51905">
    <property type="entry name" value="FAD/NAD(P)-binding domain"/>
    <property type="match status" value="1"/>
</dbReference>
<protein>
    <submittedName>
        <fullName evidence="2">NAD(P)/FAD-dependent oxidoreductase</fullName>
    </submittedName>
</protein>
<feature type="domain" description="6-phosphogluconate dehydrogenase NADP-binding" evidence="1">
    <location>
        <begin position="2"/>
        <end position="57"/>
    </location>
</feature>
<sequence>MRIAVTGLGVAGSYLVRRLSQQGHDVVGFERQPRESFKAICAWGTVRQAAKKILENVDFDFDEYLLHMGETITLDNGKQTSTVPLKGLCTYDKARLELDLTKGLKVFYGVTPNRGDLVKDFDLVVDATGVSRALLPKPARDEVVPCFEYKLRYDGGRRLSDFYVRIFPNWNGYLWYFPLSENEAYVGAGDITNNHVREVNSFAAEDGGKIVGKYGKAIRIAPPELCRPFSAGKIVGVGESIGTVFPMLGEGILPSLECAEIFLSTIEEPEKYAGKVLEFFKPYSDVYRMVKLKQAGELSLVKHLPLIMRCYRYMKDREDRFGMVIRKSDLYLILQA</sequence>
<dbReference type="Gene3D" id="3.50.50.60">
    <property type="entry name" value="FAD/NAD(P)-binding domain"/>
    <property type="match status" value="1"/>
</dbReference>
<organism evidence="2">
    <name type="scientific">Caldiarchaeum subterraneum</name>
    <dbReference type="NCBI Taxonomy" id="311458"/>
    <lineage>
        <taxon>Archaea</taxon>
        <taxon>Nitrososphaerota</taxon>
        <taxon>Candidatus Caldarchaeales</taxon>
        <taxon>Candidatus Caldarchaeaceae</taxon>
        <taxon>Candidatus Caldarchaeum</taxon>
    </lineage>
</organism>
<name>A0A7C5QQJ8_CALS0</name>
<gene>
    <name evidence="2" type="ORF">ENM11_02200</name>
</gene>
<evidence type="ECO:0000313" key="2">
    <source>
        <dbReference type="EMBL" id="HHK67953.1"/>
    </source>
</evidence>
<reference evidence="2" key="1">
    <citation type="journal article" date="2020" name="mSystems">
        <title>Genome- and Community-Level Interaction Insights into Carbon Utilization and Element Cycling Functions of Hydrothermarchaeota in Hydrothermal Sediment.</title>
        <authorList>
            <person name="Zhou Z."/>
            <person name="Liu Y."/>
            <person name="Xu W."/>
            <person name="Pan J."/>
            <person name="Luo Z.H."/>
            <person name="Li M."/>
        </authorList>
    </citation>
    <scope>NUCLEOTIDE SEQUENCE [LARGE SCALE GENOMIC DNA]</scope>
    <source>
        <strain evidence="2">SpSt-1056</strain>
    </source>
</reference>
<dbReference type="PANTHER" id="PTHR42685">
    <property type="entry name" value="GERANYLGERANYL DIPHOSPHATE REDUCTASE"/>
    <property type="match status" value="1"/>
</dbReference>
<dbReference type="EMBL" id="DRWN01000019">
    <property type="protein sequence ID" value="HHK67953.1"/>
    <property type="molecule type" value="Genomic_DNA"/>
</dbReference>
<dbReference type="InterPro" id="IPR006115">
    <property type="entry name" value="6PGDH_NADP-bd"/>
</dbReference>
<dbReference type="AlphaFoldDB" id="A0A7C5QQJ8"/>
<dbReference type="PANTHER" id="PTHR42685:SF21">
    <property type="entry name" value="DEHYDROGENASE (FLAVOPROTEIN)-LIKE PROTEIN"/>
    <property type="match status" value="1"/>
</dbReference>